<dbReference type="PROSITE" id="PS50929">
    <property type="entry name" value="ABC_TM1F"/>
    <property type="match status" value="1"/>
</dbReference>
<dbReference type="PANTHER" id="PTHR43394:SF1">
    <property type="entry name" value="ATP-BINDING CASSETTE SUB-FAMILY B MEMBER 10, MITOCHONDRIAL"/>
    <property type="match status" value="1"/>
</dbReference>
<dbReference type="GO" id="GO:0090374">
    <property type="term" value="P:oligopeptide export from mitochondrion"/>
    <property type="evidence" value="ECO:0007669"/>
    <property type="project" value="TreeGrafter"/>
</dbReference>
<keyword evidence="4 11" id="KW-0067">ATP-binding</keyword>
<gene>
    <name evidence="11" type="ORF">GCM10011309_10730</name>
</gene>
<sequence length="560" mass="60527">MPWIFKLIIDCGFGDGDSTIRICGYISADAGGSLNRYFVFAGLFAILFSLAGALRFFFITRLGQRVIADVRKAVFDRLTFLSPTYFERVRTGEVLSRLTTDTTLVETVITGSVSFALRSIAQIIGALIMMFFLSWKLALMVLAIAPAMILPLVLTGKKIKKHSKESQDHLAGASARAGEALGSIQTVQAYTQGAFERREFGAEIEASFNSQRKRVTVQSALTALMMTIALLGIIGILNYGAWLVLNGRMTAGDIGAFVLLAFLAIAGASSLTETFTNLLRAAGAADRLVEILDEKPLIKAPESPVSLTNVTGNLSFQNVDFSYPTRPDLPALTSLNLDIKPGETIAIVGPSGAGKSTIFQLLLRFYDVQNGSVRLDDIDVRNFDPESLRSHIAVVQQSAPLFSGTAYENISYGRIGATRDDVEKAARAAYAHDFIVALPDGYETDLGEQGTMLSGGQRQRIAIARAVLRDAPILLLDEATSALDSESEQAVQKAFETASKDRTTLVIAHRLSTVLNADRIVVLEDGQVVEVGNHAELKAKNGLYARLANIQFEQGSGLTD</sequence>
<comment type="caution">
    <text evidence="11">The sequence shown here is derived from an EMBL/GenBank/DDBJ whole genome shotgun (WGS) entry which is preliminary data.</text>
</comment>
<feature type="domain" description="ABC transporter" evidence="9">
    <location>
        <begin position="314"/>
        <end position="550"/>
    </location>
</feature>
<keyword evidence="2 8" id="KW-0812">Transmembrane</keyword>
<dbReference type="GO" id="GO:0015421">
    <property type="term" value="F:ABC-type oligopeptide transporter activity"/>
    <property type="evidence" value="ECO:0007669"/>
    <property type="project" value="TreeGrafter"/>
</dbReference>
<dbReference type="AlphaFoldDB" id="A0A918NF16"/>
<dbReference type="FunFam" id="3.40.50.300:FF:000218">
    <property type="entry name" value="Multidrug ABC transporter ATP-binding protein"/>
    <property type="match status" value="1"/>
</dbReference>
<evidence type="ECO:0000256" key="3">
    <source>
        <dbReference type="ARBA" id="ARBA00022741"/>
    </source>
</evidence>
<feature type="transmembrane region" description="Helical" evidence="8">
    <location>
        <begin position="220"/>
        <end position="242"/>
    </location>
</feature>
<evidence type="ECO:0000256" key="5">
    <source>
        <dbReference type="ARBA" id="ARBA00022989"/>
    </source>
</evidence>
<evidence type="ECO:0000313" key="11">
    <source>
        <dbReference type="EMBL" id="GGX62613.1"/>
    </source>
</evidence>
<evidence type="ECO:0000256" key="4">
    <source>
        <dbReference type="ARBA" id="ARBA00022840"/>
    </source>
</evidence>
<evidence type="ECO:0000256" key="6">
    <source>
        <dbReference type="ARBA" id="ARBA00023136"/>
    </source>
</evidence>
<keyword evidence="3" id="KW-0547">Nucleotide-binding</keyword>
<keyword evidence="12" id="KW-1185">Reference proteome</keyword>
<dbReference type="Proteomes" id="UP000600865">
    <property type="component" value="Unassembled WGS sequence"/>
</dbReference>
<dbReference type="Pfam" id="PF00664">
    <property type="entry name" value="ABC_membrane"/>
    <property type="match status" value="1"/>
</dbReference>
<comment type="function">
    <text evidence="7">Part of an ABC transporter complex. Transmembrane domains (TMD) form a pore in the inner membrane and the ATP-binding domain (NBD) is responsible for energy generation.</text>
</comment>
<dbReference type="InterPro" id="IPR003593">
    <property type="entry name" value="AAA+_ATPase"/>
</dbReference>
<dbReference type="SMART" id="SM00382">
    <property type="entry name" value="AAA"/>
    <property type="match status" value="1"/>
</dbReference>
<evidence type="ECO:0000256" key="1">
    <source>
        <dbReference type="ARBA" id="ARBA00004651"/>
    </source>
</evidence>
<dbReference type="GO" id="GO:0016887">
    <property type="term" value="F:ATP hydrolysis activity"/>
    <property type="evidence" value="ECO:0007669"/>
    <property type="project" value="InterPro"/>
</dbReference>
<keyword evidence="6 8" id="KW-0472">Membrane</keyword>
<proteinExistence type="predicted"/>
<evidence type="ECO:0000313" key="12">
    <source>
        <dbReference type="Proteomes" id="UP000600865"/>
    </source>
</evidence>
<dbReference type="Pfam" id="PF00005">
    <property type="entry name" value="ABC_tran"/>
    <property type="match status" value="1"/>
</dbReference>
<dbReference type="SUPFAM" id="SSF90123">
    <property type="entry name" value="ABC transporter transmembrane region"/>
    <property type="match status" value="1"/>
</dbReference>
<dbReference type="GO" id="GO:0005886">
    <property type="term" value="C:plasma membrane"/>
    <property type="evidence" value="ECO:0007669"/>
    <property type="project" value="UniProtKB-SubCell"/>
</dbReference>
<dbReference type="PROSITE" id="PS00211">
    <property type="entry name" value="ABC_TRANSPORTER_1"/>
    <property type="match status" value="1"/>
</dbReference>
<feature type="domain" description="ABC transmembrane type-1" evidence="10">
    <location>
        <begin position="1"/>
        <end position="280"/>
    </location>
</feature>
<dbReference type="CDD" id="cd03249">
    <property type="entry name" value="ABC_MTABC3_MDL1_MDL2"/>
    <property type="match status" value="1"/>
</dbReference>
<keyword evidence="5 8" id="KW-1133">Transmembrane helix</keyword>
<evidence type="ECO:0000256" key="8">
    <source>
        <dbReference type="SAM" id="Phobius"/>
    </source>
</evidence>
<feature type="transmembrane region" description="Helical" evidence="8">
    <location>
        <begin position="254"/>
        <end position="271"/>
    </location>
</feature>
<dbReference type="InterPro" id="IPR027417">
    <property type="entry name" value="P-loop_NTPase"/>
</dbReference>
<comment type="subcellular location">
    <subcellularLocation>
        <location evidence="1">Cell membrane</location>
        <topology evidence="1">Multi-pass membrane protein</topology>
    </subcellularLocation>
</comment>
<dbReference type="EMBL" id="BMYV01000001">
    <property type="protein sequence ID" value="GGX62613.1"/>
    <property type="molecule type" value="Genomic_DNA"/>
</dbReference>
<dbReference type="InterPro" id="IPR036640">
    <property type="entry name" value="ABC1_TM_sf"/>
</dbReference>
<dbReference type="PANTHER" id="PTHR43394">
    <property type="entry name" value="ATP-DEPENDENT PERMEASE MDL1, MITOCHONDRIAL"/>
    <property type="match status" value="1"/>
</dbReference>
<evidence type="ECO:0000256" key="7">
    <source>
        <dbReference type="ARBA" id="ARBA00024725"/>
    </source>
</evidence>
<dbReference type="InterPro" id="IPR039421">
    <property type="entry name" value="Type_1_exporter"/>
</dbReference>
<organism evidence="11 12">
    <name type="scientific">Litorimonas cladophorae</name>
    <dbReference type="NCBI Taxonomy" id="1220491"/>
    <lineage>
        <taxon>Bacteria</taxon>
        <taxon>Pseudomonadati</taxon>
        <taxon>Pseudomonadota</taxon>
        <taxon>Alphaproteobacteria</taxon>
        <taxon>Maricaulales</taxon>
        <taxon>Robiginitomaculaceae</taxon>
    </lineage>
</organism>
<dbReference type="InterPro" id="IPR003439">
    <property type="entry name" value="ABC_transporter-like_ATP-bd"/>
</dbReference>
<evidence type="ECO:0000259" key="10">
    <source>
        <dbReference type="PROSITE" id="PS50929"/>
    </source>
</evidence>
<reference evidence="11 12" key="1">
    <citation type="journal article" date="2014" name="Int. J. Syst. Evol. Microbiol.">
        <title>Complete genome sequence of Corynebacterium casei LMG S-19264T (=DSM 44701T), isolated from a smear-ripened cheese.</title>
        <authorList>
            <consortium name="US DOE Joint Genome Institute (JGI-PGF)"/>
            <person name="Walter F."/>
            <person name="Albersmeier A."/>
            <person name="Kalinowski J."/>
            <person name="Ruckert C."/>
        </authorList>
    </citation>
    <scope>NUCLEOTIDE SEQUENCE [LARGE SCALE GENOMIC DNA]</scope>
    <source>
        <strain evidence="11 12">KCTC 23968</strain>
    </source>
</reference>
<dbReference type="Gene3D" id="3.40.50.300">
    <property type="entry name" value="P-loop containing nucleotide triphosphate hydrolases"/>
    <property type="match status" value="1"/>
</dbReference>
<evidence type="ECO:0000259" key="9">
    <source>
        <dbReference type="PROSITE" id="PS50893"/>
    </source>
</evidence>
<feature type="transmembrane region" description="Helical" evidence="8">
    <location>
        <begin position="37"/>
        <end position="58"/>
    </location>
</feature>
<feature type="transmembrane region" description="Helical" evidence="8">
    <location>
        <begin position="139"/>
        <end position="156"/>
    </location>
</feature>
<accession>A0A918NF16</accession>
<dbReference type="CDD" id="cd18575">
    <property type="entry name" value="ABC_6TM_bac_exporter_ABCB8_10_like"/>
    <property type="match status" value="1"/>
</dbReference>
<name>A0A918NF16_9PROT</name>
<dbReference type="InterPro" id="IPR011527">
    <property type="entry name" value="ABC1_TM_dom"/>
</dbReference>
<dbReference type="PROSITE" id="PS50893">
    <property type="entry name" value="ABC_TRANSPORTER_2"/>
    <property type="match status" value="1"/>
</dbReference>
<protein>
    <submittedName>
        <fullName evidence="11">ABC transporter ATP-binding protein</fullName>
    </submittedName>
</protein>
<dbReference type="SUPFAM" id="SSF52540">
    <property type="entry name" value="P-loop containing nucleoside triphosphate hydrolases"/>
    <property type="match status" value="1"/>
</dbReference>
<dbReference type="GO" id="GO:0005524">
    <property type="term" value="F:ATP binding"/>
    <property type="evidence" value="ECO:0007669"/>
    <property type="project" value="UniProtKB-KW"/>
</dbReference>
<evidence type="ECO:0000256" key="2">
    <source>
        <dbReference type="ARBA" id="ARBA00022692"/>
    </source>
</evidence>
<feature type="transmembrane region" description="Helical" evidence="8">
    <location>
        <begin position="115"/>
        <end position="133"/>
    </location>
</feature>
<dbReference type="Gene3D" id="1.20.1560.10">
    <property type="entry name" value="ABC transporter type 1, transmembrane domain"/>
    <property type="match status" value="1"/>
</dbReference>
<dbReference type="InterPro" id="IPR017871">
    <property type="entry name" value="ABC_transporter-like_CS"/>
</dbReference>